<evidence type="ECO:0000259" key="1">
    <source>
        <dbReference type="Pfam" id="PF06985"/>
    </source>
</evidence>
<proteinExistence type="predicted"/>
<dbReference type="InterPro" id="IPR010730">
    <property type="entry name" value="HET"/>
</dbReference>
<dbReference type="Proteomes" id="UP000028524">
    <property type="component" value="Unassembled WGS sequence"/>
</dbReference>
<dbReference type="AlphaFoldDB" id="A0A084QBG4"/>
<name>A0A084QBG4_STAC4</name>
<reference evidence="2 3" key="1">
    <citation type="journal article" date="2014" name="BMC Genomics">
        <title>Comparative genome sequencing reveals chemotype-specific gene clusters in the toxigenic black mold Stachybotrys.</title>
        <authorList>
            <person name="Semeiks J."/>
            <person name="Borek D."/>
            <person name="Otwinowski Z."/>
            <person name="Grishin N.V."/>
        </authorList>
    </citation>
    <scope>NUCLEOTIDE SEQUENCE [LARGE SCALE GENOMIC DNA]</scope>
    <source>
        <strain evidence="2 3">IBT 40285</strain>
    </source>
</reference>
<dbReference type="HOGENOM" id="CLU_002639_4_3_1"/>
<accession>A0A084QBG4</accession>
<evidence type="ECO:0000313" key="2">
    <source>
        <dbReference type="EMBL" id="KFA61299.1"/>
    </source>
</evidence>
<dbReference type="Pfam" id="PF06985">
    <property type="entry name" value="HET"/>
    <property type="match status" value="1"/>
</dbReference>
<protein>
    <recommendedName>
        <fullName evidence="1">Heterokaryon incompatibility domain-containing protein</fullName>
    </recommendedName>
</protein>
<dbReference type="PANTHER" id="PTHR33112">
    <property type="entry name" value="DOMAIN PROTEIN, PUTATIVE-RELATED"/>
    <property type="match status" value="1"/>
</dbReference>
<keyword evidence="3" id="KW-1185">Reference proteome</keyword>
<sequence>MAHVASPSTSHDHHCWEKVIEDSITVTKTLGLDYLWVNRICINESDDNKTLHQIRQMDQIYATAALTIIAAAGSGPDHGLPGVNGTLRVPQGDFIFPNIRLVSTLPKGDHTIRSSKWSTRGWTYQESLLSTRRLIFTETQVFFECNGMHCSEVMRLPLDDMHDSRKIKFDMFAYEKGALQAKAPGLDPHKYMKFFHQYCFRELSHPTDRLNAFQGIINSFKRAKRPVYTFWGLPIFIKESDLSRWSAQMKLTRSRTARFLTSFFWQFYNSSKGVISRNGMDFPSWSWVGWNGSVSSFLPVCSKNGCCFSDARVWLQKPCKTTIDFEVVELSPRMSAVEDLFLRKILVEGWTTPVRTELLASDKSSRHPKHVKPRDGTYLIFSSDTQVNIYPELGPYDRSWVFSFERPLLGFLPSAHGPLGKDYCWGDYGLLLEKVDAGHYERVGHFSLFRCWKWDEQRRRWDVSTRNGGGGINATRQLFELG</sequence>
<gene>
    <name evidence="2" type="ORF">S40285_08537</name>
</gene>
<dbReference type="PANTHER" id="PTHR33112:SF1">
    <property type="entry name" value="HETEROKARYON INCOMPATIBILITY DOMAIN-CONTAINING PROTEIN"/>
    <property type="match status" value="1"/>
</dbReference>
<feature type="domain" description="Heterokaryon incompatibility" evidence="1">
    <location>
        <begin position="13"/>
        <end position="126"/>
    </location>
</feature>
<organism evidence="2 3">
    <name type="scientific">Stachybotrys chlorohalonatus (strain IBT 40285)</name>
    <dbReference type="NCBI Taxonomy" id="1283841"/>
    <lineage>
        <taxon>Eukaryota</taxon>
        <taxon>Fungi</taxon>
        <taxon>Dikarya</taxon>
        <taxon>Ascomycota</taxon>
        <taxon>Pezizomycotina</taxon>
        <taxon>Sordariomycetes</taxon>
        <taxon>Hypocreomycetidae</taxon>
        <taxon>Hypocreales</taxon>
        <taxon>Stachybotryaceae</taxon>
        <taxon>Stachybotrys</taxon>
    </lineage>
</organism>
<dbReference type="STRING" id="1283841.A0A084QBG4"/>
<dbReference type="EMBL" id="KL660861">
    <property type="protein sequence ID" value="KFA61299.1"/>
    <property type="molecule type" value="Genomic_DNA"/>
</dbReference>
<evidence type="ECO:0000313" key="3">
    <source>
        <dbReference type="Proteomes" id="UP000028524"/>
    </source>
</evidence>
<dbReference type="InParanoid" id="A0A084QBG4"/>
<dbReference type="OrthoDB" id="5428863at2759"/>